<feature type="region of interest" description="Disordered" evidence="1">
    <location>
        <begin position="279"/>
        <end position="311"/>
    </location>
</feature>
<organism evidence="2 3">
    <name type="scientific">Cnephaeus nilssonii</name>
    <name type="common">Northern bat</name>
    <name type="synonym">Eptesicus nilssonii</name>
    <dbReference type="NCBI Taxonomy" id="3371016"/>
    <lineage>
        <taxon>Eukaryota</taxon>
        <taxon>Metazoa</taxon>
        <taxon>Chordata</taxon>
        <taxon>Craniata</taxon>
        <taxon>Vertebrata</taxon>
        <taxon>Euteleostomi</taxon>
        <taxon>Mammalia</taxon>
        <taxon>Eutheria</taxon>
        <taxon>Laurasiatheria</taxon>
        <taxon>Chiroptera</taxon>
        <taxon>Yangochiroptera</taxon>
        <taxon>Vespertilionidae</taxon>
        <taxon>Cnephaeus</taxon>
    </lineage>
</organism>
<feature type="region of interest" description="Disordered" evidence="1">
    <location>
        <begin position="747"/>
        <end position="778"/>
    </location>
</feature>
<dbReference type="Proteomes" id="UP001177744">
    <property type="component" value="Unassembled WGS sequence"/>
</dbReference>
<proteinExistence type="predicted"/>
<dbReference type="EMBL" id="JAULJE010000012">
    <property type="protein sequence ID" value="KAK1336837.1"/>
    <property type="molecule type" value="Genomic_DNA"/>
</dbReference>
<keyword evidence="3" id="KW-1185">Reference proteome</keyword>
<gene>
    <name evidence="2" type="ORF">QTO34_002872</name>
</gene>
<accession>A0AA40HU21</accession>
<comment type="caution">
    <text evidence="2">The sequence shown here is derived from an EMBL/GenBank/DDBJ whole genome shotgun (WGS) entry which is preliminary data.</text>
</comment>
<evidence type="ECO:0000313" key="2">
    <source>
        <dbReference type="EMBL" id="KAK1336837.1"/>
    </source>
</evidence>
<feature type="region of interest" description="Disordered" evidence="1">
    <location>
        <begin position="482"/>
        <end position="541"/>
    </location>
</feature>
<protein>
    <submittedName>
        <fullName evidence="2">Uncharacterized protein</fullName>
    </submittedName>
</protein>
<name>A0AA40HU21_CNENI</name>
<evidence type="ECO:0000256" key="1">
    <source>
        <dbReference type="SAM" id="MobiDB-lite"/>
    </source>
</evidence>
<sequence>MRGRVQNMAGVGCSRMAEQVSGGTRPRQDAGCCHWGEPLVVTENSLLPHTMVLPGTCTCCWRRPCWHPPLAPEPLFTPAASAWRRKGDWGSSRHSHLLLVPAPMAQCRQHMGAAAAGVGLRADRGPGAVAGGAGQRHRGWAKTRPSAYRSLVAHSSFQGKDGKIKEVGLLIEEEDGNFGISGNSLGKEEVTKAHVGDAGVEMRKGADSGYTWDAELAWPAAARAQRLRHGCAAEQKGPLGQRAHVPLRIIKIRGAGCLAAPAPGLLEGSATRRLLKGLVHQRTGTQLHRDRKRKRLGDPTPLTPAAGTSPTRSRCLCLEPLLAPAAGTQHWSRLLGAIIGGSGAAGREGTGDRGSWLGPGRWPWALLHPSVPATDHRSRPPVVSCDPCRLPAGAQGRESLHPRLSALGSTTPQCPCNGFLVGVVVGVAWFVGVAWAERMRVAPLSGRGPSKVGELGACLLRHQAFQKPPPSRRLLKGLVHQRTGTQLHREKRKHAPGLSEASATPEASERPVHQRTGTQLPRDRKRKRLLDDTPGPARGGLWGIKADVSPFVSPLPQPTANRSSKCFILGMRRPQQPRVIRNGYAYFQRRSMGVVEEKDSDEEVQHSITAQILDTCRQSEKARLRLQFHILSELAQWKEAQGAGLRVARVADWASRTLSSQRQWRCELSVCTMAAGGFQKAWGTSGQPDRSPAIKGQSGGPGRLSAEAFGRPGSPADSRTGPPRSKAKAGDLAGSLLRRKAFRKPPQRGGFRKAWVAGGQPAGQVPRDQRPKRGTWPPVCSGARPFESLRSAGGFRKAWGTGGQPAGAPGILASELGGSGCCPRRPSCCCCFTPGTSGSGSVLGAMASVALGPMANASL</sequence>
<evidence type="ECO:0000313" key="3">
    <source>
        <dbReference type="Proteomes" id="UP001177744"/>
    </source>
</evidence>
<dbReference type="AlphaFoldDB" id="A0AA40HU21"/>
<reference evidence="2" key="1">
    <citation type="submission" date="2023-06" db="EMBL/GenBank/DDBJ databases">
        <title>Reference genome for the Northern bat (Eptesicus nilssonii), a most northern bat species.</title>
        <authorList>
            <person name="Laine V.N."/>
            <person name="Pulliainen A.T."/>
            <person name="Lilley T.M."/>
        </authorList>
    </citation>
    <scope>NUCLEOTIDE SEQUENCE</scope>
    <source>
        <strain evidence="2">BLF_Eptnil</strain>
        <tissue evidence="2">Kidney</tissue>
    </source>
</reference>
<feature type="region of interest" description="Disordered" evidence="1">
    <location>
        <begin position="681"/>
        <end position="733"/>
    </location>
</feature>